<keyword evidence="3" id="KW-1185">Reference proteome</keyword>
<name>A0A1V9FJI2_9BACT</name>
<gene>
    <name evidence="2" type="ORF">A4R26_03425</name>
</gene>
<dbReference type="EMBL" id="LWBP01000188">
    <property type="protein sequence ID" value="OQP58518.1"/>
    <property type="molecule type" value="Genomic_DNA"/>
</dbReference>
<dbReference type="AlphaFoldDB" id="A0A1V9FJI2"/>
<comment type="caution">
    <text evidence="2">The sequence shown here is derived from an EMBL/GenBank/DDBJ whole genome shotgun (WGS) entry which is preliminary data.</text>
</comment>
<dbReference type="Gene3D" id="3.40.50.10420">
    <property type="entry name" value="NagB/RpiA/CoA transferase-like"/>
    <property type="match status" value="1"/>
</dbReference>
<dbReference type="RefSeq" id="WP_081165890.1">
    <property type="nucleotide sequence ID" value="NZ_LWBP01000188.1"/>
</dbReference>
<evidence type="ECO:0000313" key="3">
    <source>
        <dbReference type="Proteomes" id="UP000192276"/>
    </source>
</evidence>
<sequence length="211" mass="23375">MNVSPAKENILKKIRKALTNSTPLPFPQSEGSSSVYQPSQQDLGLEFAQRFTSLQGKFVFCENHQELAAQLSLIAASNKWDKIFCKEEGLRRILAENQFTHYTHNDLASCDTAITTCEWLVARTGSIVMSAAQESGRTVSVYAPVHICIAYTSQLVYDIKDALLKAREKYSGNLPSLITFATGPSRTADIEKTLVVGIHGPKEVYVFLVDQ</sequence>
<protein>
    <submittedName>
        <fullName evidence="2">Lactate utilization protein B/C</fullName>
    </submittedName>
</protein>
<accession>A0A1V9FJI2</accession>
<dbReference type="Proteomes" id="UP000192276">
    <property type="component" value="Unassembled WGS sequence"/>
</dbReference>
<evidence type="ECO:0000259" key="1">
    <source>
        <dbReference type="Pfam" id="PF02589"/>
    </source>
</evidence>
<organism evidence="2 3">
    <name type="scientific">Niastella populi</name>
    <dbReference type="NCBI Taxonomy" id="550983"/>
    <lineage>
        <taxon>Bacteria</taxon>
        <taxon>Pseudomonadati</taxon>
        <taxon>Bacteroidota</taxon>
        <taxon>Chitinophagia</taxon>
        <taxon>Chitinophagales</taxon>
        <taxon>Chitinophagaceae</taxon>
        <taxon>Niastella</taxon>
    </lineage>
</organism>
<dbReference type="SUPFAM" id="SSF100950">
    <property type="entry name" value="NagB/RpiA/CoA transferase-like"/>
    <property type="match status" value="1"/>
</dbReference>
<dbReference type="InterPro" id="IPR037171">
    <property type="entry name" value="NagB/RpiA_transferase-like"/>
</dbReference>
<dbReference type="PANTHER" id="PTHR43682">
    <property type="entry name" value="LACTATE UTILIZATION PROTEIN C"/>
    <property type="match status" value="1"/>
</dbReference>
<dbReference type="InterPro" id="IPR024185">
    <property type="entry name" value="FTHF_cligase-like_sf"/>
</dbReference>
<reference evidence="3" key="1">
    <citation type="submission" date="2016-04" db="EMBL/GenBank/DDBJ databases">
        <authorList>
            <person name="Chen L."/>
            <person name="Zhuang W."/>
            <person name="Wang G."/>
        </authorList>
    </citation>
    <scope>NUCLEOTIDE SEQUENCE [LARGE SCALE GENOMIC DNA]</scope>
    <source>
        <strain evidence="3">208</strain>
    </source>
</reference>
<dbReference type="STRING" id="550983.A4R26_03425"/>
<evidence type="ECO:0000313" key="2">
    <source>
        <dbReference type="EMBL" id="OQP58518.1"/>
    </source>
</evidence>
<feature type="domain" description="LUD" evidence="1">
    <location>
        <begin position="103"/>
        <end position="209"/>
    </location>
</feature>
<dbReference type="PANTHER" id="PTHR43682:SF1">
    <property type="entry name" value="LACTATE UTILIZATION PROTEIN C"/>
    <property type="match status" value="1"/>
</dbReference>
<proteinExistence type="predicted"/>
<dbReference type="InterPro" id="IPR003741">
    <property type="entry name" value="LUD_dom"/>
</dbReference>
<dbReference type="OrthoDB" id="9794157at2"/>
<dbReference type="Pfam" id="PF02589">
    <property type="entry name" value="LUD_dom"/>
    <property type="match status" value="1"/>
</dbReference>